<accession>W6Y479</accession>
<evidence type="ECO:0000313" key="2">
    <source>
        <dbReference type="Proteomes" id="UP000053841"/>
    </source>
</evidence>
<gene>
    <name evidence="1" type="ORF">COCCADRAFT_25399</name>
</gene>
<dbReference type="GeneID" id="19145793"/>
<reference evidence="1 2" key="1">
    <citation type="journal article" date="2013" name="PLoS Genet.">
        <title>Comparative genome structure, secondary metabolite, and effector coding capacity across Cochliobolus pathogens.</title>
        <authorList>
            <person name="Condon B.J."/>
            <person name="Leng Y."/>
            <person name="Wu D."/>
            <person name="Bushley K.E."/>
            <person name="Ohm R.A."/>
            <person name="Otillar R."/>
            <person name="Martin J."/>
            <person name="Schackwitz W."/>
            <person name="Grimwood J."/>
            <person name="MohdZainudin N."/>
            <person name="Xue C."/>
            <person name="Wang R."/>
            <person name="Manning V.A."/>
            <person name="Dhillon B."/>
            <person name="Tu Z.J."/>
            <person name="Steffenson B.J."/>
            <person name="Salamov A."/>
            <person name="Sun H."/>
            <person name="Lowry S."/>
            <person name="LaButti K."/>
            <person name="Han J."/>
            <person name="Copeland A."/>
            <person name="Lindquist E."/>
            <person name="Barry K."/>
            <person name="Schmutz J."/>
            <person name="Baker S.E."/>
            <person name="Ciuffetti L.M."/>
            <person name="Grigoriev I.V."/>
            <person name="Zhong S."/>
            <person name="Turgeon B.G."/>
        </authorList>
    </citation>
    <scope>NUCLEOTIDE SEQUENCE [LARGE SCALE GENOMIC DNA]</scope>
    <source>
        <strain evidence="1 2">26-R-13</strain>
    </source>
</reference>
<dbReference type="Proteomes" id="UP000053841">
    <property type="component" value="Unassembled WGS sequence"/>
</dbReference>
<dbReference type="KEGG" id="bze:COCCADRAFT_25399"/>
<dbReference type="AlphaFoldDB" id="W6Y479"/>
<dbReference type="RefSeq" id="XP_007711182.1">
    <property type="nucleotide sequence ID" value="XM_007712992.1"/>
</dbReference>
<proteinExistence type="predicted"/>
<organism evidence="1 2">
    <name type="scientific">Cochliobolus carbonum (strain 26-R-13)</name>
    <name type="common">Maize leaf spot fungus</name>
    <name type="synonym">Bipolaris zeicola</name>
    <dbReference type="NCBI Taxonomy" id="930089"/>
    <lineage>
        <taxon>Eukaryota</taxon>
        <taxon>Fungi</taxon>
        <taxon>Dikarya</taxon>
        <taxon>Ascomycota</taxon>
        <taxon>Pezizomycotina</taxon>
        <taxon>Dothideomycetes</taxon>
        <taxon>Pleosporomycetidae</taxon>
        <taxon>Pleosporales</taxon>
        <taxon>Pleosporineae</taxon>
        <taxon>Pleosporaceae</taxon>
        <taxon>Bipolaris</taxon>
    </lineage>
</organism>
<protein>
    <submittedName>
        <fullName evidence="1">Uncharacterized protein</fullName>
    </submittedName>
</protein>
<dbReference type="EMBL" id="KI964590">
    <property type="protein sequence ID" value="EUC34527.1"/>
    <property type="molecule type" value="Genomic_DNA"/>
</dbReference>
<evidence type="ECO:0000313" key="1">
    <source>
        <dbReference type="EMBL" id="EUC34527.1"/>
    </source>
</evidence>
<dbReference type="HOGENOM" id="CLU_1937781_0_0_1"/>
<name>W6Y479_COCC2</name>
<sequence length="130" mass="14020">MAMMKTGTTNEQELLLFQGREAQVLDFCFVVAGADGDEAMSKISGAPFVVSVRFRGSHVIIAGWPITQRSQTVMSATTVFLCALMHADASGTANWIPDWYVFVVQACSACCLQGARRRGLSQGSHESPSD</sequence>
<keyword evidence="2" id="KW-1185">Reference proteome</keyword>